<dbReference type="EMBL" id="JADLQN010000019">
    <property type="protein sequence ID" value="MBF6358467.1"/>
    <property type="molecule type" value="Genomic_DNA"/>
</dbReference>
<proteinExistence type="predicted"/>
<accession>A0ABS0DJ38</accession>
<evidence type="ECO:0000313" key="2">
    <source>
        <dbReference type="Proteomes" id="UP000707731"/>
    </source>
</evidence>
<name>A0ABS0DJ38_9NOCA</name>
<reference evidence="1 2" key="1">
    <citation type="submission" date="2020-10" db="EMBL/GenBank/DDBJ databases">
        <title>Identification of Nocardia species via Next-generation sequencing and recognition of intraspecies genetic diversity.</title>
        <authorList>
            <person name="Li P."/>
            <person name="Li P."/>
            <person name="Lu B."/>
        </authorList>
    </citation>
    <scope>NUCLEOTIDE SEQUENCE [LARGE SCALE GENOMIC DNA]</scope>
    <source>
        <strain evidence="1 2">BJ06-0143</strain>
    </source>
</reference>
<protein>
    <submittedName>
        <fullName evidence="1">Uncharacterized protein</fullName>
    </submittedName>
</protein>
<sequence length="61" mass="6606">MSDEHDALSGPELPWFLVGQGYSAADAAAIVRALSDDGVRLDSHSVRAWLGQHGDKWSRTV</sequence>
<dbReference type="RefSeq" id="WP_195005302.1">
    <property type="nucleotide sequence ID" value="NZ_JADLQN010000019.1"/>
</dbReference>
<dbReference type="Proteomes" id="UP000707731">
    <property type="component" value="Unassembled WGS sequence"/>
</dbReference>
<gene>
    <name evidence="1" type="ORF">IU449_28630</name>
</gene>
<evidence type="ECO:0000313" key="1">
    <source>
        <dbReference type="EMBL" id="MBF6358467.1"/>
    </source>
</evidence>
<keyword evidence="2" id="KW-1185">Reference proteome</keyword>
<organism evidence="1 2">
    <name type="scientific">Nocardia higoensis</name>
    <dbReference type="NCBI Taxonomy" id="228599"/>
    <lineage>
        <taxon>Bacteria</taxon>
        <taxon>Bacillati</taxon>
        <taxon>Actinomycetota</taxon>
        <taxon>Actinomycetes</taxon>
        <taxon>Mycobacteriales</taxon>
        <taxon>Nocardiaceae</taxon>
        <taxon>Nocardia</taxon>
    </lineage>
</organism>
<comment type="caution">
    <text evidence="1">The sequence shown here is derived from an EMBL/GenBank/DDBJ whole genome shotgun (WGS) entry which is preliminary data.</text>
</comment>